<proteinExistence type="predicted"/>
<dbReference type="InterPro" id="IPR036364">
    <property type="entry name" value="SEA_dom_sf"/>
</dbReference>
<protein>
    <recommendedName>
        <fullName evidence="2">SEA domain-containing protein</fullName>
    </recommendedName>
</protein>
<organism evidence="3 4">
    <name type="scientific">Stichopus japonicus</name>
    <name type="common">Sea cucumber</name>
    <dbReference type="NCBI Taxonomy" id="307972"/>
    <lineage>
        <taxon>Eukaryota</taxon>
        <taxon>Metazoa</taxon>
        <taxon>Echinodermata</taxon>
        <taxon>Eleutherozoa</taxon>
        <taxon>Echinozoa</taxon>
        <taxon>Holothuroidea</taxon>
        <taxon>Aspidochirotacea</taxon>
        <taxon>Aspidochirotida</taxon>
        <taxon>Stichopodidae</taxon>
        <taxon>Apostichopus</taxon>
    </lineage>
</organism>
<dbReference type="AlphaFoldDB" id="A0A2G8JL93"/>
<keyword evidence="4" id="KW-1185">Reference proteome</keyword>
<dbReference type="OrthoDB" id="7493297at2759"/>
<evidence type="ECO:0000313" key="3">
    <source>
        <dbReference type="EMBL" id="PIK36490.1"/>
    </source>
</evidence>
<sequence>MARSVSGEISTISGKQSYEKQKKQSTLCLILLLLVLVFIIVGIAVALVLTLAPPTSVDTTGTQSGPALISGTVTLQRNFTDNLLDDTTEEYRELEDEFISYMVDVFNNGSLGEYFYALEVSGFRNGSVVVYWTLTLTQLPPGITDPDELVTNANFQAFIREEIQNGIDNGNLPGLPVNRNSVAVIQINYLAPDSLPPQQPQVSPDGTNQNIGNLFPLRLRLKNTLMP</sequence>
<evidence type="ECO:0000259" key="2">
    <source>
        <dbReference type="PROSITE" id="PS50024"/>
    </source>
</evidence>
<dbReference type="PROSITE" id="PS50024">
    <property type="entry name" value="SEA"/>
    <property type="match status" value="1"/>
</dbReference>
<evidence type="ECO:0000256" key="1">
    <source>
        <dbReference type="SAM" id="Phobius"/>
    </source>
</evidence>
<gene>
    <name evidence="3" type="ORF">BSL78_26689</name>
</gene>
<name>A0A2G8JL93_STIJA</name>
<keyword evidence="1" id="KW-1133">Transmembrane helix</keyword>
<accession>A0A2G8JL93</accession>
<dbReference type="Gene3D" id="3.30.70.960">
    <property type="entry name" value="SEA domain"/>
    <property type="match status" value="1"/>
</dbReference>
<reference evidence="3 4" key="1">
    <citation type="journal article" date="2017" name="PLoS Biol.">
        <title>The sea cucumber genome provides insights into morphological evolution and visceral regeneration.</title>
        <authorList>
            <person name="Zhang X."/>
            <person name="Sun L."/>
            <person name="Yuan J."/>
            <person name="Sun Y."/>
            <person name="Gao Y."/>
            <person name="Zhang L."/>
            <person name="Li S."/>
            <person name="Dai H."/>
            <person name="Hamel J.F."/>
            <person name="Liu C."/>
            <person name="Yu Y."/>
            <person name="Liu S."/>
            <person name="Lin W."/>
            <person name="Guo K."/>
            <person name="Jin S."/>
            <person name="Xu P."/>
            <person name="Storey K.B."/>
            <person name="Huan P."/>
            <person name="Zhang T."/>
            <person name="Zhou Y."/>
            <person name="Zhang J."/>
            <person name="Lin C."/>
            <person name="Li X."/>
            <person name="Xing L."/>
            <person name="Huo D."/>
            <person name="Sun M."/>
            <person name="Wang L."/>
            <person name="Mercier A."/>
            <person name="Li F."/>
            <person name="Yang H."/>
            <person name="Xiang J."/>
        </authorList>
    </citation>
    <scope>NUCLEOTIDE SEQUENCE [LARGE SCALE GENOMIC DNA]</scope>
    <source>
        <strain evidence="3">Shaxun</strain>
        <tissue evidence="3">Muscle</tissue>
    </source>
</reference>
<evidence type="ECO:0000313" key="4">
    <source>
        <dbReference type="Proteomes" id="UP000230750"/>
    </source>
</evidence>
<keyword evidence="1" id="KW-0812">Transmembrane</keyword>
<comment type="caution">
    <text evidence="3">The sequence shown here is derived from an EMBL/GenBank/DDBJ whole genome shotgun (WGS) entry which is preliminary data.</text>
</comment>
<feature type="domain" description="SEA" evidence="2">
    <location>
        <begin position="63"/>
        <end position="189"/>
    </location>
</feature>
<dbReference type="InterPro" id="IPR000082">
    <property type="entry name" value="SEA_dom"/>
</dbReference>
<keyword evidence="1" id="KW-0472">Membrane</keyword>
<dbReference type="Pfam" id="PF01390">
    <property type="entry name" value="SEA"/>
    <property type="match status" value="1"/>
</dbReference>
<dbReference type="Proteomes" id="UP000230750">
    <property type="component" value="Unassembled WGS sequence"/>
</dbReference>
<dbReference type="EMBL" id="MRZV01001667">
    <property type="protein sequence ID" value="PIK36490.1"/>
    <property type="molecule type" value="Genomic_DNA"/>
</dbReference>
<dbReference type="SUPFAM" id="SSF82671">
    <property type="entry name" value="SEA domain"/>
    <property type="match status" value="1"/>
</dbReference>
<feature type="transmembrane region" description="Helical" evidence="1">
    <location>
        <begin position="27"/>
        <end position="52"/>
    </location>
</feature>